<keyword evidence="4 9" id="KW-0812">Transmembrane</keyword>
<evidence type="ECO:0000256" key="9">
    <source>
        <dbReference type="SAM" id="Phobius"/>
    </source>
</evidence>
<sequence length="1214" mass="136463">MDSQEEILMNILADNPIVAIYNAEPTWQAGFLTVGIYLLKVMLGTVWIFIRILLLAIVWLINTLVAPYFPSMSLPEPENWPSAFMRGLSKLQNVPVITDSRFLIPLLVGLAILYIVLSLNITRCRQVLSRFQAEFAIKAFPGRRTVHFLPDQQPFVPGADSILVPSPWYHRIVSRFAFIVDLVSEINRRVIDFFTSQGLKKAIVAAVGLLLSYWAWHWLGDPVTILVEKNYVEWKDFSSAIRLNLYRAASWQFLTSAAYTIYVVYAYGFKTFFSVLGSMATLFVAYLAKAYAFMDTKSLEYQRAINVEPRTALSGNESTWMYFLGLCVVLPFVLILSLMASQAYEKTLLDPRGPIKKAFLALIMCIPNWIAGIMSVAKWYLSSQLTLIGSPRVASRRASDVASELSESSQSSAPAVKHRPQRASTPGLPPGPVSSISVSSNSSTDTSTGTDFSIPLAHTTTTGKTRHGIPAPITVPQGPVSPTLTSSRSSASSASSAQAVFQGALASFQEEVDTIKRSFNLRESKPAEFLKENWVMLIPLFFFLGSWLFPTIIQEFYHSAGQVFGLASYVTTFLGNTLESISTSIESALPALEPAVRIQPNGTFSSPIAPQVPISPSSPLLSSTPFTPGVLIPSTPSTIGCIWAALTGFLSTVTAFSEKYLGKATTNWALLAIVSNNLWFQGATKRWSSSNALSRLTVWFPLSFLIYQIWSYLREFEIFRKLVEDNYGYLLAFIGLALIRTYKTIVHGRASVPREIRHSTRPGKVEYKPSDVTVIIPTRGNYRSRTTTYDPTELEDNERDRFTDAVISILVNEPAEVILATTGLEAHKEMNILATRWGTHRVKVTSILESEANLRRQFLKATSAVQTDIVCYAHSKVHWSPTFLLDALSPFNNPDIGLVGVPVDLRRYSDYDRQYFNPKKYRRNVLKPPMDNKPQHPLANILRYSPFRIMDSIDYYFHDFGLMYGFLHYLEKNHYSRFNHSNHSTSSLDSGALSFVSAKTALIRTSILQSTSFRFTFPHEKIVWGLSPLRGGMRSDAAEFILRKVREMGYQTAFMNTPSTLVAYEFPSSSLSSYCRLISERYSSLYRSNLASLQTTIWFTNLWTAWAMFSALLNIPLVIDGGLAALLWHNGQQGFFWASILFLLSHRVYALYPHVKEHPNDWKYLPLGVAFYYLEGVFQVVGLFNAHNPQAEEEEKFVNVGYKGQYDENTRTVR</sequence>
<keyword evidence="6 9" id="KW-0472">Membrane</keyword>
<keyword evidence="11" id="KW-1185">Reference proteome</keyword>
<feature type="transmembrane region" description="Helical" evidence="9">
    <location>
        <begin position="102"/>
        <end position="121"/>
    </location>
</feature>
<feature type="transmembrane region" description="Helical" evidence="9">
    <location>
        <begin position="359"/>
        <end position="381"/>
    </location>
</feature>
<name>A0A1E1KJP4_9HELO</name>
<reference evidence="11" key="1">
    <citation type="submission" date="2016-03" db="EMBL/GenBank/DDBJ databases">
        <authorList>
            <person name="Ploux O."/>
        </authorList>
    </citation>
    <scope>NUCLEOTIDE SEQUENCE [LARGE SCALE GENOMIC DNA]</scope>
    <source>
        <strain evidence="11">UK7</strain>
    </source>
</reference>
<feature type="transmembrane region" description="Helical" evidence="9">
    <location>
        <begin position="198"/>
        <end position="216"/>
    </location>
</feature>
<dbReference type="Proteomes" id="UP000178129">
    <property type="component" value="Unassembled WGS sequence"/>
</dbReference>
<dbReference type="AlphaFoldDB" id="A0A1E1KJP4"/>
<keyword evidence="3" id="KW-0808">Transferase</keyword>
<evidence type="ECO:0000256" key="2">
    <source>
        <dbReference type="ARBA" id="ARBA00022676"/>
    </source>
</evidence>
<evidence type="ECO:0000256" key="8">
    <source>
        <dbReference type="SAM" id="MobiDB-lite"/>
    </source>
</evidence>
<evidence type="ECO:0000313" key="10">
    <source>
        <dbReference type="EMBL" id="CZS98246.1"/>
    </source>
</evidence>
<evidence type="ECO:0000256" key="5">
    <source>
        <dbReference type="ARBA" id="ARBA00022989"/>
    </source>
</evidence>
<dbReference type="GO" id="GO:0016020">
    <property type="term" value="C:membrane"/>
    <property type="evidence" value="ECO:0007669"/>
    <property type="project" value="UniProtKB-SubCell"/>
</dbReference>
<keyword evidence="5 9" id="KW-1133">Transmembrane helix</keyword>
<feature type="transmembrane region" description="Helical" evidence="9">
    <location>
        <begin position="272"/>
        <end position="294"/>
    </location>
</feature>
<dbReference type="GO" id="GO:0016757">
    <property type="term" value="F:glycosyltransferase activity"/>
    <property type="evidence" value="ECO:0007669"/>
    <property type="project" value="UniProtKB-KW"/>
</dbReference>
<evidence type="ECO:0000256" key="1">
    <source>
        <dbReference type="ARBA" id="ARBA00004370"/>
    </source>
</evidence>
<accession>A0A1E1KJP4</accession>
<comment type="subcellular location">
    <subcellularLocation>
        <location evidence="1">Membrane</location>
    </subcellularLocation>
</comment>
<evidence type="ECO:0000256" key="6">
    <source>
        <dbReference type="ARBA" id="ARBA00023136"/>
    </source>
</evidence>
<gene>
    <name evidence="10" type="ORF">RCO7_08927</name>
</gene>
<organism evidence="10 11">
    <name type="scientific">Rhynchosporium graminicola</name>
    <dbReference type="NCBI Taxonomy" id="2792576"/>
    <lineage>
        <taxon>Eukaryota</taxon>
        <taxon>Fungi</taxon>
        <taxon>Dikarya</taxon>
        <taxon>Ascomycota</taxon>
        <taxon>Pezizomycotina</taxon>
        <taxon>Leotiomycetes</taxon>
        <taxon>Helotiales</taxon>
        <taxon>Ploettnerulaceae</taxon>
        <taxon>Rhynchosporium</taxon>
    </lineage>
</organism>
<keyword evidence="2" id="KW-0328">Glycosyltransferase</keyword>
<dbReference type="InterPro" id="IPR052427">
    <property type="entry name" value="Glycosyltrans_GT2/GT47"/>
</dbReference>
<feature type="transmembrane region" description="Helical" evidence="9">
    <location>
        <begin position="245"/>
        <end position="265"/>
    </location>
</feature>
<dbReference type="InParanoid" id="A0A1E1KJP4"/>
<evidence type="ECO:0000256" key="7">
    <source>
        <dbReference type="ARBA" id="ARBA00023180"/>
    </source>
</evidence>
<dbReference type="PANTHER" id="PTHR47844:SF1">
    <property type="entry name" value="EXOSTOSIN-LIKE 2"/>
    <property type="match status" value="1"/>
</dbReference>
<keyword evidence="7" id="KW-0325">Glycoprotein</keyword>
<proteinExistence type="predicted"/>
<feature type="region of interest" description="Disordered" evidence="8">
    <location>
        <begin position="401"/>
        <end position="489"/>
    </location>
</feature>
<feature type="compositionally biased region" description="Low complexity" evidence="8">
    <location>
        <begin position="433"/>
        <end position="454"/>
    </location>
</feature>
<feature type="compositionally biased region" description="Low complexity" evidence="8">
    <location>
        <begin position="401"/>
        <end position="415"/>
    </location>
</feature>
<evidence type="ECO:0000256" key="4">
    <source>
        <dbReference type="ARBA" id="ARBA00022692"/>
    </source>
</evidence>
<feature type="transmembrane region" description="Helical" evidence="9">
    <location>
        <begin position="320"/>
        <end position="339"/>
    </location>
</feature>
<comment type="caution">
    <text evidence="10">The sequence shown here is derived from an EMBL/GenBank/DDBJ whole genome shotgun (WGS) entry which is preliminary data.</text>
</comment>
<protein>
    <submittedName>
        <fullName evidence="10">Uncharacterized protein</fullName>
    </submittedName>
</protein>
<dbReference type="PANTHER" id="PTHR47844">
    <property type="entry name" value="SYNTHASE CPS1, PUTATIVE (AFU_ORTHOLOGUE AFUA_7G02500)-RELATED"/>
    <property type="match status" value="1"/>
</dbReference>
<feature type="transmembrane region" description="Helical" evidence="9">
    <location>
        <begin position="48"/>
        <end position="69"/>
    </location>
</feature>
<evidence type="ECO:0000313" key="11">
    <source>
        <dbReference type="Proteomes" id="UP000178129"/>
    </source>
</evidence>
<dbReference type="EMBL" id="FJUW01000014">
    <property type="protein sequence ID" value="CZS98246.1"/>
    <property type="molecule type" value="Genomic_DNA"/>
</dbReference>
<evidence type="ECO:0000256" key="3">
    <source>
        <dbReference type="ARBA" id="ARBA00022679"/>
    </source>
</evidence>